<dbReference type="Pfam" id="PF00035">
    <property type="entry name" value="dsrm"/>
    <property type="match status" value="1"/>
</dbReference>
<dbReference type="HAMAP" id="MF_00104">
    <property type="entry name" value="RNase_III"/>
    <property type="match status" value="1"/>
</dbReference>
<dbReference type="SMART" id="SM00535">
    <property type="entry name" value="RIBOc"/>
    <property type="match status" value="1"/>
</dbReference>
<accession>A0A9Y1FLW6</accession>
<dbReference type="Proteomes" id="UP001201020">
    <property type="component" value="Chromosome"/>
</dbReference>
<evidence type="ECO:0000313" key="8">
    <source>
        <dbReference type="EMBL" id="UJG41411.1"/>
    </source>
</evidence>
<gene>
    <name evidence="8" type="ORF">K9W45_02855</name>
</gene>
<keyword evidence="3" id="KW-0255">Endonuclease</keyword>
<evidence type="ECO:0000259" key="6">
    <source>
        <dbReference type="PROSITE" id="PS50137"/>
    </source>
</evidence>
<dbReference type="Gene3D" id="1.10.1520.10">
    <property type="entry name" value="Ribonuclease III domain"/>
    <property type="match status" value="1"/>
</dbReference>
<dbReference type="EMBL" id="CP084166">
    <property type="protein sequence ID" value="UJG41411.1"/>
    <property type="molecule type" value="Genomic_DNA"/>
</dbReference>
<evidence type="ECO:0000256" key="1">
    <source>
        <dbReference type="ARBA" id="ARBA00010183"/>
    </source>
</evidence>
<dbReference type="GO" id="GO:0004525">
    <property type="term" value="F:ribonuclease III activity"/>
    <property type="evidence" value="ECO:0007669"/>
    <property type="project" value="InterPro"/>
</dbReference>
<dbReference type="Pfam" id="PF14622">
    <property type="entry name" value="Ribonucleas_3_3"/>
    <property type="match status" value="1"/>
</dbReference>
<evidence type="ECO:0000256" key="4">
    <source>
        <dbReference type="ARBA" id="ARBA00022801"/>
    </source>
</evidence>
<dbReference type="InterPro" id="IPR011907">
    <property type="entry name" value="RNase_III"/>
</dbReference>
<dbReference type="PROSITE" id="PS00517">
    <property type="entry name" value="RNASE_3_1"/>
    <property type="match status" value="1"/>
</dbReference>
<dbReference type="PANTHER" id="PTHR11207">
    <property type="entry name" value="RIBONUCLEASE III"/>
    <property type="match status" value="1"/>
</dbReference>
<keyword evidence="2" id="KW-0540">Nuclease</keyword>
<dbReference type="SMART" id="SM00358">
    <property type="entry name" value="DSRM"/>
    <property type="match status" value="1"/>
</dbReference>
<reference evidence="8" key="1">
    <citation type="journal article" date="2022" name="Nat. Microbiol.">
        <title>Unique mobile elements and scalable gene flow at the prokaryote-eukaryote boundary revealed by circularized Asgard archaea genomes.</title>
        <authorList>
            <person name="Wu F."/>
            <person name="Speth D.R."/>
            <person name="Philosof A."/>
            <person name="Cremiere A."/>
            <person name="Narayanan A."/>
            <person name="Barco R.A."/>
            <person name="Connon S.A."/>
            <person name="Amend J.P."/>
            <person name="Antoshechkin I.A."/>
            <person name="Orphan V.J."/>
        </authorList>
    </citation>
    <scope>NUCLEOTIDE SEQUENCE</scope>
    <source>
        <strain evidence="8">PM71</strain>
    </source>
</reference>
<evidence type="ECO:0000256" key="3">
    <source>
        <dbReference type="ARBA" id="ARBA00022759"/>
    </source>
</evidence>
<evidence type="ECO:0000259" key="7">
    <source>
        <dbReference type="PROSITE" id="PS50142"/>
    </source>
</evidence>
<proteinExistence type="inferred from homology"/>
<dbReference type="AlphaFoldDB" id="A0A9Y1FLW6"/>
<dbReference type="GO" id="GO:0003725">
    <property type="term" value="F:double-stranded RNA binding"/>
    <property type="evidence" value="ECO:0007669"/>
    <property type="project" value="TreeGrafter"/>
</dbReference>
<keyword evidence="5" id="KW-0694">RNA-binding</keyword>
<dbReference type="PROSITE" id="PS50142">
    <property type="entry name" value="RNASE_3_2"/>
    <property type="match status" value="1"/>
</dbReference>
<dbReference type="InterPro" id="IPR014720">
    <property type="entry name" value="dsRBD_dom"/>
</dbReference>
<dbReference type="CDD" id="cd00593">
    <property type="entry name" value="RIBOc"/>
    <property type="match status" value="1"/>
</dbReference>
<feature type="domain" description="DRBM" evidence="6">
    <location>
        <begin position="162"/>
        <end position="234"/>
    </location>
</feature>
<name>A0A9Y1FLW6_9ARCH</name>
<keyword evidence="4" id="KW-0378">Hydrolase</keyword>
<comment type="similarity">
    <text evidence="1">Belongs to the ribonuclease III family.</text>
</comment>
<dbReference type="PANTHER" id="PTHR11207:SF0">
    <property type="entry name" value="RIBONUCLEASE 3"/>
    <property type="match status" value="1"/>
</dbReference>
<sequence length="238" mass="27338">MEIYSYLKDTLKLDEKVLTEAFLHPSYTDQSSIPNYERLEFVGDAVIDLVVAKWLYLNIDEKEGILTKLRSIVVRTDSLAEVGKKLNVAKYIITAQDYHILDSDIEDCVEAMCGAIYVSKGAEEAEKFVIMIFEEKLETIKNQSKTKEGLEKLLEQSVCEQNPINELQEYCQKNKIDMPKFILIEKRGEEHRPEFEIECQVNLGNVIICERAVGEKKKIARKKAAEKVLKKILIKSSE</sequence>
<evidence type="ECO:0000256" key="2">
    <source>
        <dbReference type="ARBA" id="ARBA00022722"/>
    </source>
</evidence>
<feature type="domain" description="RNase III" evidence="7">
    <location>
        <begin position="1"/>
        <end position="121"/>
    </location>
</feature>
<protein>
    <submittedName>
        <fullName evidence="8">Uncharacterized protein</fullName>
    </submittedName>
</protein>
<dbReference type="PROSITE" id="PS50137">
    <property type="entry name" value="DS_RBD"/>
    <property type="match status" value="1"/>
</dbReference>
<dbReference type="GO" id="GO:0010468">
    <property type="term" value="P:regulation of gene expression"/>
    <property type="evidence" value="ECO:0007669"/>
    <property type="project" value="TreeGrafter"/>
</dbReference>
<organism evidence="8">
    <name type="scientific">Candidatus Heimdallarchaeum aukensis</name>
    <dbReference type="NCBI Taxonomy" id="2876573"/>
    <lineage>
        <taxon>Archaea</taxon>
        <taxon>Promethearchaeati</taxon>
        <taxon>Candidatus Heimdallarchaeota</taxon>
        <taxon>Candidatus Heimdallarchaeia (ex Rinke et al. 2021) (nom. nud.)</taxon>
        <taxon>Candidatus Heimdallarchaeales</taxon>
        <taxon>Candidatus Heimdallarchaeaceae</taxon>
        <taxon>Candidatus Heimdallarchaeum</taxon>
    </lineage>
</organism>
<dbReference type="InterPro" id="IPR000999">
    <property type="entry name" value="RNase_III_dom"/>
</dbReference>
<dbReference type="InterPro" id="IPR036389">
    <property type="entry name" value="RNase_III_sf"/>
</dbReference>
<dbReference type="SUPFAM" id="SSF54768">
    <property type="entry name" value="dsRNA-binding domain-like"/>
    <property type="match status" value="1"/>
</dbReference>
<dbReference type="Gene3D" id="3.30.160.20">
    <property type="match status" value="1"/>
</dbReference>
<dbReference type="GO" id="GO:0006364">
    <property type="term" value="P:rRNA processing"/>
    <property type="evidence" value="ECO:0007669"/>
    <property type="project" value="InterPro"/>
</dbReference>
<dbReference type="SUPFAM" id="SSF69065">
    <property type="entry name" value="RNase III domain-like"/>
    <property type="match status" value="1"/>
</dbReference>
<evidence type="ECO:0000256" key="5">
    <source>
        <dbReference type="ARBA" id="ARBA00022884"/>
    </source>
</evidence>